<dbReference type="Proteomes" id="UP000054097">
    <property type="component" value="Unassembled WGS sequence"/>
</dbReference>
<dbReference type="HOGENOM" id="CLU_009958_4_1_1"/>
<reference evidence="1 2" key="1">
    <citation type="submission" date="2014-04" db="EMBL/GenBank/DDBJ databases">
        <authorList>
            <consortium name="DOE Joint Genome Institute"/>
            <person name="Kuo A."/>
            <person name="Zuccaro A."/>
            <person name="Kohler A."/>
            <person name="Nagy L.G."/>
            <person name="Floudas D."/>
            <person name="Copeland A."/>
            <person name="Barry K.W."/>
            <person name="Cichocki N."/>
            <person name="Veneault-Fourrey C."/>
            <person name="LaButti K."/>
            <person name="Lindquist E.A."/>
            <person name="Lipzen A."/>
            <person name="Lundell T."/>
            <person name="Morin E."/>
            <person name="Murat C."/>
            <person name="Sun H."/>
            <person name="Tunlid A."/>
            <person name="Henrissat B."/>
            <person name="Grigoriev I.V."/>
            <person name="Hibbett D.S."/>
            <person name="Martin F."/>
            <person name="Nordberg H.P."/>
            <person name="Cantor M.N."/>
            <person name="Hua S.X."/>
        </authorList>
    </citation>
    <scope>NUCLEOTIDE SEQUENCE [LARGE SCALE GENOMIC DNA]</scope>
    <source>
        <strain evidence="1 2">MAFF 305830</strain>
    </source>
</reference>
<proteinExistence type="predicted"/>
<dbReference type="OrthoDB" id="2963168at2759"/>
<dbReference type="PANTHER" id="PTHR14187:SF5">
    <property type="entry name" value="HEAT SHOCK 70 KDA PROTEIN 12A"/>
    <property type="match status" value="1"/>
</dbReference>
<dbReference type="PANTHER" id="PTHR14187">
    <property type="entry name" value="ALPHA KINASE/ELONGATION FACTOR 2 KINASE"/>
    <property type="match status" value="1"/>
</dbReference>
<dbReference type="Gene3D" id="3.90.640.10">
    <property type="entry name" value="Actin, Chain A, domain 4"/>
    <property type="match status" value="1"/>
</dbReference>
<sequence>MYISDTTYQGEEKLVISIDIGTTFSAVTFCHVYAGAKPEVRAVLKWPGQEDTAGDSKIPSLLAYQAGEVRFCGAEALEYLDDDDYEIARWFKVHLHPESMRTLEQPPAYGSPIDAMSTIELPPLPEGVTLEQIYTDFIRYLYSAAHSYFIRRTPDGRNIWNRLQERTIIILCTPNSWDIAQHTFMRQVAVDAGLVTESDVDDRLEFITEGEASIHFALAHAGGLNWLQAGAMFAVTDAGGSTVDSTLYECKSTEPLILQEACASECALAGGVFVDRAAYTLLKDRLFHTRYGSEEWVMASMRAFEKKTKRVFDGSQESNVVAFGGPGDTDRNHGIVKGKLFLSRNEVSRTFEDVVARTVESCSKLLRGRRVQHLLLVGGFAESPFLRARLAFILHNQGTEVVTVDEPSKKAAAEGATIWFLKQLVKARAARCTYGMHAWKVFRRTIHSEREADARVRPDGTKKIRVFDPVVEKESILTNDWEKSIRYQTSYTTFPLDLERFSRNLYTWEGEGKSVWLRDQQGNLLPGMRHLCALMADLSGLKGSLTRHRSAYYEYWRLDYEVVISFKRGKLQAKLRWTENGVKREGPVTILPEATF</sequence>
<reference evidence="2" key="2">
    <citation type="submission" date="2015-01" db="EMBL/GenBank/DDBJ databases">
        <title>Evolutionary Origins and Diversification of the Mycorrhizal Mutualists.</title>
        <authorList>
            <consortium name="DOE Joint Genome Institute"/>
            <consortium name="Mycorrhizal Genomics Consortium"/>
            <person name="Kohler A."/>
            <person name="Kuo A."/>
            <person name="Nagy L.G."/>
            <person name="Floudas D."/>
            <person name="Copeland A."/>
            <person name="Barry K.W."/>
            <person name="Cichocki N."/>
            <person name="Veneault-Fourrey C."/>
            <person name="LaButti K."/>
            <person name="Lindquist E.A."/>
            <person name="Lipzen A."/>
            <person name="Lundell T."/>
            <person name="Morin E."/>
            <person name="Murat C."/>
            <person name="Riley R."/>
            <person name="Ohm R."/>
            <person name="Sun H."/>
            <person name="Tunlid A."/>
            <person name="Henrissat B."/>
            <person name="Grigoriev I.V."/>
            <person name="Hibbett D.S."/>
            <person name="Martin F."/>
        </authorList>
    </citation>
    <scope>NUCLEOTIDE SEQUENCE [LARGE SCALE GENOMIC DNA]</scope>
    <source>
        <strain evidence="2">MAFF 305830</strain>
    </source>
</reference>
<evidence type="ECO:0000313" key="1">
    <source>
        <dbReference type="EMBL" id="KIM25112.1"/>
    </source>
</evidence>
<accession>A0A0C2X786</accession>
<organism evidence="1 2">
    <name type="scientific">Serendipita vermifera MAFF 305830</name>
    <dbReference type="NCBI Taxonomy" id="933852"/>
    <lineage>
        <taxon>Eukaryota</taxon>
        <taxon>Fungi</taxon>
        <taxon>Dikarya</taxon>
        <taxon>Basidiomycota</taxon>
        <taxon>Agaricomycotina</taxon>
        <taxon>Agaricomycetes</taxon>
        <taxon>Sebacinales</taxon>
        <taxon>Serendipitaceae</taxon>
        <taxon>Serendipita</taxon>
    </lineage>
</organism>
<gene>
    <name evidence="1" type="ORF">M408DRAFT_331406</name>
</gene>
<keyword evidence="2" id="KW-1185">Reference proteome</keyword>
<dbReference type="CDD" id="cd10170">
    <property type="entry name" value="ASKHA_NBD_HSP70"/>
    <property type="match status" value="1"/>
</dbReference>
<evidence type="ECO:0000313" key="2">
    <source>
        <dbReference type="Proteomes" id="UP000054097"/>
    </source>
</evidence>
<dbReference type="SUPFAM" id="SSF53067">
    <property type="entry name" value="Actin-like ATPase domain"/>
    <property type="match status" value="2"/>
</dbReference>
<dbReference type="Gene3D" id="3.30.420.40">
    <property type="match status" value="2"/>
</dbReference>
<protein>
    <submittedName>
        <fullName evidence="1">Uncharacterized protein</fullName>
    </submittedName>
</protein>
<dbReference type="InterPro" id="IPR043129">
    <property type="entry name" value="ATPase_NBD"/>
</dbReference>
<name>A0A0C2X786_SERVB</name>
<dbReference type="EMBL" id="KN824317">
    <property type="protein sequence ID" value="KIM25112.1"/>
    <property type="molecule type" value="Genomic_DNA"/>
</dbReference>
<dbReference type="STRING" id="933852.A0A0C2X786"/>
<dbReference type="AlphaFoldDB" id="A0A0C2X786"/>